<gene>
    <name evidence="10" type="ORF">B0F90DRAFT_1701702</name>
</gene>
<evidence type="ECO:0000256" key="4">
    <source>
        <dbReference type="ARBA" id="ARBA00022723"/>
    </source>
</evidence>
<evidence type="ECO:0000256" key="6">
    <source>
        <dbReference type="ARBA" id="ARBA00023004"/>
    </source>
</evidence>
<dbReference type="GO" id="GO:0020037">
    <property type="term" value="F:heme binding"/>
    <property type="evidence" value="ECO:0007669"/>
    <property type="project" value="InterPro"/>
</dbReference>
<dbReference type="PROSITE" id="PS00086">
    <property type="entry name" value="CYTOCHROME_P450"/>
    <property type="match status" value="1"/>
</dbReference>
<dbReference type="CDD" id="cd11062">
    <property type="entry name" value="CYP58-like"/>
    <property type="match status" value="1"/>
</dbReference>
<evidence type="ECO:0000256" key="5">
    <source>
        <dbReference type="ARBA" id="ARBA00023002"/>
    </source>
</evidence>
<evidence type="ECO:0000256" key="1">
    <source>
        <dbReference type="ARBA" id="ARBA00001971"/>
    </source>
</evidence>
<comment type="similarity">
    <text evidence="3 8">Belongs to the cytochrome P450 family.</text>
</comment>
<dbReference type="GO" id="GO:0005506">
    <property type="term" value="F:iron ion binding"/>
    <property type="evidence" value="ECO:0007669"/>
    <property type="project" value="InterPro"/>
</dbReference>
<keyword evidence="9" id="KW-0812">Transmembrane</keyword>
<dbReference type="PANTHER" id="PTHR24305:SF157">
    <property type="entry name" value="N-ACETYLTRYPTOPHAN 6-HYDROXYLASE IVOC-RELATED"/>
    <property type="match status" value="1"/>
</dbReference>
<evidence type="ECO:0000256" key="9">
    <source>
        <dbReference type="SAM" id="Phobius"/>
    </source>
</evidence>
<feature type="non-terminal residue" evidence="10">
    <location>
        <position position="1"/>
    </location>
</feature>
<comment type="pathway">
    <text evidence="2">Secondary metabolite biosynthesis.</text>
</comment>
<keyword evidence="6 7" id="KW-0408">Iron</keyword>
<dbReference type="InterPro" id="IPR017972">
    <property type="entry name" value="Cyt_P450_CS"/>
</dbReference>
<dbReference type="Gene3D" id="1.10.630.10">
    <property type="entry name" value="Cytochrome P450"/>
    <property type="match status" value="1"/>
</dbReference>
<dbReference type="InterPro" id="IPR036396">
    <property type="entry name" value="Cyt_P450_sf"/>
</dbReference>
<dbReference type="GO" id="GO:0004497">
    <property type="term" value="F:monooxygenase activity"/>
    <property type="evidence" value="ECO:0007669"/>
    <property type="project" value="UniProtKB-KW"/>
</dbReference>
<feature type="binding site" description="axial binding residue" evidence="7">
    <location>
        <position position="443"/>
    </location>
    <ligand>
        <name>heme</name>
        <dbReference type="ChEBI" id="CHEBI:30413"/>
    </ligand>
    <ligandPart>
        <name>Fe</name>
        <dbReference type="ChEBI" id="CHEBI:18248"/>
    </ligandPart>
</feature>
<comment type="caution">
    <text evidence="10">The sequence shown here is derived from an EMBL/GenBank/DDBJ whole genome shotgun (WGS) entry which is preliminary data.</text>
</comment>
<dbReference type="InterPro" id="IPR002401">
    <property type="entry name" value="Cyt_P450_E_grp-I"/>
</dbReference>
<evidence type="ECO:0000256" key="2">
    <source>
        <dbReference type="ARBA" id="ARBA00005179"/>
    </source>
</evidence>
<sequence>VSVIHFLFALTVIGLTLAICSAFYNIYLHPLAHFPGPKLAAASKFWLAYQEFVRGISLSDLRDELHAQYGDIVRLQPNLLHFANPHAYNEIYNSKNKWDKDFAVYHAFDMDKSSACFIKYHDAKPRRDVLSPMFSRTSVLHMQDLIQEQVTILCDALAAQYAAGKSSNLYLGFRCFATDVLMHFCYAKSLEASKAPDFESEVVLALEGFIPLLSVCKYSSLFVCLLHYFPACIAKNLGSPVLAALFRLRELLAAQIDAVLRDPAELKFATHPIIYHALLSPEANKGRPLPSRQSLLDEAGILLGAGADSTGVALMTTTYYVLRNPAVRHRLEAELREAWPVLEEVPRYEVLEKLPYLTAVVKEGLRMFPGAIAHPRVVPSEGATISGSFIPGGTVVGQAFVFVHRSPLMYERPEEFLPERWLGPNAKACETALSVFSKGPRSCFGVNLAYIEMRMGIAHLFRKFEPRMDEARPASLKIKEHFVPVFVGENLHAYCEPTKN</sequence>
<keyword evidence="8 10" id="KW-0503">Monooxygenase</keyword>
<dbReference type="PRINTS" id="PR00385">
    <property type="entry name" value="P450"/>
</dbReference>
<evidence type="ECO:0000256" key="7">
    <source>
        <dbReference type="PIRSR" id="PIRSR602401-1"/>
    </source>
</evidence>
<dbReference type="InterPro" id="IPR050121">
    <property type="entry name" value="Cytochrome_P450_monoxygenase"/>
</dbReference>
<dbReference type="Pfam" id="PF00067">
    <property type="entry name" value="p450"/>
    <property type="match status" value="1"/>
</dbReference>
<comment type="cofactor">
    <cofactor evidence="1 7">
        <name>heme</name>
        <dbReference type="ChEBI" id="CHEBI:30413"/>
    </cofactor>
</comment>
<evidence type="ECO:0000313" key="10">
    <source>
        <dbReference type="EMBL" id="KAI0305147.1"/>
    </source>
</evidence>
<reference evidence="10" key="1">
    <citation type="journal article" date="2022" name="New Phytol.">
        <title>Evolutionary transition to the ectomycorrhizal habit in the genomes of a hyperdiverse lineage of mushroom-forming fungi.</title>
        <authorList>
            <person name="Looney B."/>
            <person name="Miyauchi S."/>
            <person name="Morin E."/>
            <person name="Drula E."/>
            <person name="Courty P.E."/>
            <person name="Kohler A."/>
            <person name="Kuo A."/>
            <person name="LaButti K."/>
            <person name="Pangilinan J."/>
            <person name="Lipzen A."/>
            <person name="Riley R."/>
            <person name="Andreopoulos W."/>
            <person name="He G."/>
            <person name="Johnson J."/>
            <person name="Nolan M."/>
            <person name="Tritt A."/>
            <person name="Barry K.W."/>
            <person name="Grigoriev I.V."/>
            <person name="Nagy L.G."/>
            <person name="Hibbett D."/>
            <person name="Henrissat B."/>
            <person name="Matheny P.B."/>
            <person name="Labbe J."/>
            <person name="Martin F.M."/>
        </authorList>
    </citation>
    <scope>NUCLEOTIDE SEQUENCE</scope>
    <source>
        <strain evidence="10">BPL690</strain>
    </source>
</reference>
<dbReference type="PANTHER" id="PTHR24305">
    <property type="entry name" value="CYTOCHROME P450"/>
    <property type="match status" value="1"/>
</dbReference>
<accession>A0AAD4M7E7</accession>
<name>A0AAD4M7E7_9AGAM</name>
<dbReference type="EMBL" id="WTXG01000006">
    <property type="protein sequence ID" value="KAI0305147.1"/>
    <property type="molecule type" value="Genomic_DNA"/>
</dbReference>
<dbReference type="Proteomes" id="UP001203297">
    <property type="component" value="Unassembled WGS sequence"/>
</dbReference>
<dbReference type="SUPFAM" id="SSF48264">
    <property type="entry name" value="Cytochrome P450"/>
    <property type="match status" value="1"/>
</dbReference>
<evidence type="ECO:0000256" key="3">
    <source>
        <dbReference type="ARBA" id="ARBA00010617"/>
    </source>
</evidence>
<evidence type="ECO:0000256" key="8">
    <source>
        <dbReference type="RuleBase" id="RU000461"/>
    </source>
</evidence>
<evidence type="ECO:0000313" key="11">
    <source>
        <dbReference type="Proteomes" id="UP001203297"/>
    </source>
</evidence>
<dbReference type="AlphaFoldDB" id="A0AAD4M7E7"/>
<organism evidence="10 11">
    <name type="scientific">Multifurca ochricompacta</name>
    <dbReference type="NCBI Taxonomy" id="376703"/>
    <lineage>
        <taxon>Eukaryota</taxon>
        <taxon>Fungi</taxon>
        <taxon>Dikarya</taxon>
        <taxon>Basidiomycota</taxon>
        <taxon>Agaricomycotina</taxon>
        <taxon>Agaricomycetes</taxon>
        <taxon>Russulales</taxon>
        <taxon>Russulaceae</taxon>
        <taxon>Multifurca</taxon>
    </lineage>
</organism>
<proteinExistence type="inferred from homology"/>
<dbReference type="InterPro" id="IPR001128">
    <property type="entry name" value="Cyt_P450"/>
</dbReference>
<dbReference type="GO" id="GO:0016705">
    <property type="term" value="F:oxidoreductase activity, acting on paired donors, with incorporation or reduction of molecular oxygen"/>
    <property type="evidence" value="ECO:0007669"/>
    <property type="project" value="InterPro"/>
</dbReference>
<feature type="transmembrane region" description="Helical" evidence="9">
    <location>
        <begin position="6"/>
        <end position="28"/>
    </location>
</feature>
<protein>
    <submittedName>
        <fullName evidence="10">P450 monooxygenase</fullName>
    </submittedName>
</protein>
<keyword evidence="7 8" id="KW-0349">Heme</keyword>
<keyword evidence="5 8" id="KW-0560">Oxidoreductase</keyword>
<keyword evidence="11" id="KW-1185">Reference proteome</keyword>
<keyword evidence="9" id="KW-0472">Membrane</keyword>
<keyword evidence="9" id="KW-1133">Transmembrane helix</keyword>
<keyword evidence="4 7" id="KW-0479">Metal-binding</keyword>
<dbReference type="PRINTS" id="PR00463">
    <property type="entry name" value="EP450I"/>
</dbReference>